<evidence type="ECO:0000313" key="3">
    <source>
        <dbReference type="Proteomes" id="UP001601058"/>
    </source>
</evidence>
<comment type="caution">
    <text evidence="2">The sequence shown here is derived from an EMBL/GenBank/DDBJ whole genome shotgun (WGS) entry which is preliminary data.</text>
</comment>
<dbReference type="Proteomes" id="UP001601058">
    <property type="component" value="Unassembled WGS sequence"/>
</dbReference>
<evidence type="ECO:0008006" key="4">
    <source>
        <dbReference type="Google" id="ProtNLM"/>
    </source>
</evidence>
<name>A0ABW6K3G2_9BACI</name>
<keyword evidence="3" id="KW-1185">Reference proteome</keyword>
<dbReference type="Gene3D" id="3.30.1490.480">
    <property type="entry name" value="Endolytic murein transglycosylase"/>
    <property type="match status" value="1"/>
</dbReference>
<evidence type="ECO:0000256" key="1">
    <source>
        <dbReference type="SAM" id="MobiDB-lite"/>
    </source>
</evidence>
<feature type="region of interest" description="Disordered" evidence="1">
    <location>
        <begin position="62"/>
        <end position="81"/>
    </location>
</feature>
<organism evidence="2 3">
    <name type="scientific">Cytobacillus mangrovibacter</name>
    <dbReference type="NCBI Taxonomy" id="3299024"/>
    <lineage>
        <taxon>Bacteria</taxon>
        <taxon>Bacillati</taxon>
        <taxon>Bacillota</taxon>
        <taxon>Bacilli</taxon>
        <taxon>Bacillales</taxon>
        <taxon>Bacillaceae</taxon>
        <taxon>Cytobacillus</taxon>
    </lineage>
</organism>
<gene>
    <name evidence="2" type="ORF">ACFYKT_20800</name>
</gene>
<dbReference type="EMBL" id="JBIACJ010000019">
    <property type="protein sequence ID" value="MFE8698736.1"/>
    <property type="molecule type" value="Genomic_DNA"/>
</dbReference>
<accession>A0ABW6K3G2</accession>
<sequence length="153" mass="16963">MTSKSMRSFAAGLMVAASLCGTVYYLTSDETPETQHIEKPSDDEMKSLLTSKGYVIHTKEEWNEQTAAAKPSEPKTEDKSKETVIYRTMLTVSMGMTSIDVGKALENANIIKSSKEFFNEVEKRGVSTKLRPGTYEVESGMTTAEIISTIFKQ</sequence>
<dbReference type="RefSeq" id="WP_389223616.1">
    <property type="nucleotide sequence ID" value="NZ_JBIACJ010000019.1"/>
</dbReference>
<protein>
    <recommendedName>
        <fullName evidence="4">Aminodeoxychorismate lyase</fullName>
    </recommendedName>
</protein>
<reference evidence="2 3" key="1">
    <citation type="submission" date="2024-08" db="EMBL/GenBank/DDBJ databases">
        <title>Two novel Cytobacillus novel species.</title>
        <authorList>
            <person name="Liu G."/>
        </authorList>
    </citation>
    <scope>NUCLEOTIDE SEQUENCE [LARGE SCALE GENOMIC DNA]</scope>
    <source>
        <strain evidence="2 3">FJAT-53684</strain>
    </source>
</reference>
<proteinExistence type="predicted"/>
<evidence type="ECO:0000313" key="2">
    <source>
        <dbReference type="EMBL" id="MFE8698736.1"/>
    </source>
</evidence>
<feature type="compositionally biased region" description="Basic and acidic residues" evidence="1">
    <location>
        <begin position="72"/>
        <end position="81"/>
    </location>
</feature>